<sequence length="133" mass="15210">MRDVPDLDTFQYMAEEAYAGLPESFRQAAGRIVIHVQDFADRDVLRDLGISNPMHLTGLYQGIPLIHDSVTFPSPESARIFLYRRPLLAELQTRPDVTLSELIEHVVIHELGHHFGWSDEEMHELLDDAGHDH</sequence>
<dbReference type="SUPFAM" id="SSF55486">
    <property type="entry name" value="Metalloproteases ('zincins'), catalytic domain"/>
    <property type="match status" value="1"/>
</dbReference>
<name>A0A399REK7_9PROT</name>
<organism evidence="1 2">
    <name type="scientific">Henriciella mobilis</name>
    <dbReference type="NCBI Taxonomy" id="2305467"/>
    <lineage>
        <taxon>Bacteria</taxon>
        <taxon>Pseudomonadati</taxon>
        <taxon>Pseudomonadota</taxon>
        <taxon>Alphaproteobacteria</taxon>
        <taxon>Hyphomonadales</taxon>
        <taxon>Hyphomonadaceae</taxon>
        <taxon>Henriciella</taxon>
    </lineage>
</organism>
<comment type="caution">
    <text evidence="1">The sequence shown here is derived from an EMBL/GenBank/DDBJ whole genome shotgun (WGS) entry which is preliminary data.</text>
</comment>
<dbReference type="InterPro" id="IPR038555">
    <property type="entry name" value="Zincin_1_sf"/>
</dbReference>
<dbReference type="Pfam" id="PF06262">
    <property type="entry name" value="Zincin_1"/>
    <property type="match status" value="1"/>
</dbReference>
<dbReference type="OrthoDB" id="9806895at2"/>
<gene>
    <name evidence="1" type="ORF">D1223_13930</name>
</gene>
<dbReference type="EMBL" id="QWFX01000013">
    <property type="protein sequence ID" value="RIJ28477.1"/>
    <property type="molecule type" value="Genomic_DNA"/>
</dbReference>
<dbReference type="InterPro" id="IPR010428">
    <property type="entry name" value="Zincin_1"/>
</dbReference>
<protein>
    <submittedName>
        <fullName evidence="1">Metallopeptidase family protein</fullName>
    </submittedName>
</protein>
<dbReference type="CDD" id="cd12952">
    <property type="entry name" value="MMP_ACEL2062"/>
    <property type="match status" value="1"/>
</dbReference>
<reference evidence="1 2" key="1">
    <citation type="submission" date="2018-08" db="EMBL/GenBank/DDBJ databases">
        <title>Henriciella mobilis sp. nov., isolated from seawater.</title>
        <authorList>
            <person name="Cheng H."/>
            <person name="Wu Y.-H."/>
            <person name="Xu X.-W."/>
            <person name="Guo L.-L."/>
        </authorList>
    </citation>
    <scope>NUCLEOTIDE SEQUENCE [LARGE SCALE GENOMIC DNA]</scope>
    <source>
        <strain evidence="1 2">JN25</strain>
    </source>
</reference>
<proteinExistence type="predicted"/>
<dbReference type="AlphaFoldDB" id="A0A399REK7"/>
<keyword evidence="2" id="KW-1185">Reference proteome</keyword>
<dbReference type="Gene3D" id="3.30.2010.20">
    <property type="match status" value="1"/>
</dbReference>
<accession>A0A399REK7</accession>
<evidence type="ECO:0000313" key="1">
    <source>
        <dbReference type="EMBL" id="RIJ28477.1"/>
    </source>
</evidence>
<dbReference type="RefSeq" id="WP_119377012.1">
    <property type="nucleotide sequence ID" value="NZ_QWFX01000013.1"/>
</dbReference>
<evidence type="ECO:0000313" key="2">
    <source>
        <dbReference type="Proteomes" id="UP000266385"/>
    </source>
</evidence>
<dbReference type="Proteomes" id="UP000266385">
    <property type="component" value="Unassembled WGS sequence"/>
</dbReference>